<sequence length="132" mass="14672">MNLKEKYTRLLFVLLFAAMGVLTVYWGKNTLSSAQADRKTESKHVEIQLKEWEIVPRNITLNKGETVQLSIINKGAYPHDFVVHGLNIKTGTLAPGQKEALTFVADQPMTLETFCTLAGHKEAGMVANLSIK</sequence>
<comment type="caution">
    <text evidence="5">The sequence shown here is derived from an EMBL/GenBank/DDBJ whole genome shotgun (WGS) entry which is preliminary data.</text>
</comment>
<keyword evidence="3" id="KW-1133">Transmembrane helix</keyword>
<dbReference type="EMBL" id="BDUF01000106">
    <property type="protein sequence ID" value="GAX91660.1"/>
    <property type="molecule type" value="Genomic_DNA"/>
</dbReference>
<accession>A0A292YT52</accession>
<dbReference type="Pfam" id="PF13473">
    <property type="entry name" value="Cupredoxin_1"/>
    <property type="match status" value="1"/>
</dbReference>
<feature type="transmembrane region" description="Helical" evidence="3">
    <location>
        <begin position="7"/>
        <end position="27"/>
    </location>
</feature>
<evidence type="ECO:0000313" key="6">
    <source>
        <dbReference type="Proteomes" id="UP000217785"/>
    </source>
</evidence>
<dbReference type="GO" id="GO:0046872">
    <property type="term" value="F:metal ion binding"/>
    <property type="evidence" value="ECO:0007669"/>
    <property type="project" value="UniProtKB-KW"/>
</dbReference>
<name>A0A292YT52_9BACL</name>
<keyword evidence="3" id="KW-0472">Membrane</keyword>
<keyword evidence="6" id="KW-1185">Reference proteome</keyword>
<organism evidence="5 6">
    <name type="scientific">Effusibacillus lacus</name>
    <dbReference type="NCBI Taxonomy" id="1348429"/>
    <lineage>
        <taxon>Bacteria</taxon>
        <taxon>Bacillati</taxon>
        <taxon>Bacillota</taxon>
        <taxon>Bacilli</taxon>
        <taxon>Bacillales</taxon>
        <taxon>Alicyclobacillaceae</taxon>
        <taxon>Effusibacillus</taxon>
    </lineage>
</organism>
<protein>
    <recommendedName>
        <fullName evidence="4">EfeO-type cupredoxin-like domain-containing protein</fullName>
    </recommendedName>
</protein>
<gene>
    <name evidence="5" type="ORF">EFBL_3350</name>
</gene>
<evidence type="ECO:0000313" key="5">
    <source>
        <dbReference type="EMBL" id="GAX91660.1"/>
    </source>
</evidence>
<reference evidence="6" key="1">
    <citation type="submission" date="2017-07" db="EMBL/GenBank/DDBJ databases">
        <title>Draft genome sequence of Effusibacillus lacus strain skLN1.</title>
        <authorList>
            <person name="Watanabe M."/>
            <person name="Kojima H."/>
            <person name="Fukui M."/>
        </authorList>
    </citation>
    <scope>NUCLEOTIDE SEQUENCE [LARGE SCALE GENOMIC DNA]</scope>
    <source>
        <strain evidence="6">skLN1</strain>
    </source>
</reference>
<dbReference type="RefSeq" id="WP_165912542.1">
    <property type="nucleotide sequence ID" value="NZ_BDUF01000106.1"/>
</dbReference>
<dbReference type="PANTHER" id="PTHR38439">
    <property type="entry name" value="AURACYANIN-B"/>
    <property type="match status" value="1"/>
</dbReference>
<evidence type="ECO:0000259" key="4">
    <source>
        <dbReference type="Pfam" id="PF13473"/>
    </source>
</evidence>
<dbReference type="AlphaFoldDB" id="A0A292YT52"/>
<feature type="domain" description="EfeO-type cupredoxin-like" evidence="4">
    <location>
        <begin position="31"/>
        <end position="120"/>
    </location>
</feature>
<keyword evidence="1" id="KW-0479">Metal-binding</keyword>
<dbReference type="InterPro" id="IPR008972">
    <property type="entry name" value="Cupredoxin"/>
</dbReference>
<dbReference type="PANTHER" id="PTHR38439:SF3">
    <property type="entry name" value="COPPER-RESISTANT CUPROPROTEIN COPI"/>
    <property type="match status" value="1"/>
</dbReference>
<dbReference type="SUPFAM" id="SSF49503">
    <property type="entry name" value="Cupredoxins"/>
    <property type="match status" value="1"/>
</dbReference>
<keyword evidence="3" id="KW-0812">Transmembrane</keyword>
<evidence type="ECO:0000256" key="3">
    <source>
        <dbReference type="SAM" id="Phobius"/>
    </source>
</evidence>
<dbReference type="InterPro" id="IPR028096">
    <property type="entry name" value="EfeO_Cupredoxin"/>
</dbReference>
<evidence type="ECO:0000256" key="2">
    <source>
        <dbReference type="ARBA" id="ARBA00023008"/>
    </source>
</evidence>
<dbReference type="Gene3D" id="2.60.40.420">
    <property type="entry name" value="Cupredoxins - blue copper proteins"/>
    <property type="match status" value="1"/>
</dbReference>
<keyword evidence="2" id="KW-0186">Copper</keyword>
<evidence type="ECO:0000256" key="1">
    <source>
        <dbReference type="ARBA" id="ARBA00022723"/>
    </source>
</evidence>
<proteinExistence type="predicted"/>
<dbReference type="InterPro" id="IPR050845">
    <property type="entry name" value="Cu-binding_ET"/>
</dbReference>
<dbReference type="Proteomes" id="UP000217785">
    <property type="component" value="Unassembled WGS sequence"/>
</dbReference>